<evidence type="ECO:0000256" key="1">
    <source>
        <dbReference type="ARBA" id="ARBA00003236"/>
    </source>
</evidence>
<dbReference type="AlphaFoldDB" id="A0A1I7NJW8"/>
<dbReference type="Pfam" id="PF01522">
    <property type="entry name" value="Polysacc_deac_1"/>
    <property type="match status" value="1"/>
</dbReference>
<dbReference type="EMBL" id="FPCH01000002">
    <property type="protein sequence ID" value="SFV34985.1"/>
    <property type="molecule type" value="Genomic_DNA"/>
</dbReference>
<comment type="similarity">
    <text evidence="2">Belongs to the polysaccharide deacetylase family.</text>
</comment>
<feature type="domain" description="NodB homology" evidence="5">
    <location>
        <begin position="37"/>
        <end position="260"/>
    </location>
</feature>
<dbReference type="GO" id="GO:0005975">
    <property type="term" value="P:carbohydrate metabolic process"/>
    <property type="evidence" value="ECO:0007669"/>
    <property type="project" value="InterPro"/>
</dbReference>
<dbReference type="GO" id="GO:0016810">
    <property type="term" value="F:hydrolase activity, acting on carbon-nitrogen (but not peptide) bonds"/>
    <property type="evidence" value="ECO:0007669"/>
    <property type="project" value="InterPro"/>
</dbReference>
<name>A0A1I7NJW8_9HYPH</name>
<evidence type="ECO:0000256" key="3">
    <source>
        <dbReference type="ARBA" id="ARBA00020071"/>
    </source>
</evidence>
<evidence type="ECO:0000256" key="4">
    <source>
        <dbReference type="ARBA" id="ARBA00032976"/>
    </source>
</evidence>
<protein>
    <recommendedName>
        <fullName evidence="3">Chitooligosaccharide deacetylase</fullName>
    </recommendedName>
    <alternativeName>
        <fullName evidence="4">Nodulation protein B</fullName>
    </alternativeName>
</protein>
<dbReference type="PROSITE" id="PS51677">
    <property type="entry name" value="NODB"/>
    <property type="match status" value="1"/>
</dbReference>
<reference evidence="7" key="1">
    <citation type="submission" date="2016-10" db="EMBL/GenBank/DDBJ databases">
        <authorList>
            <person name="Varghese N."/>
            <person name="Submissions S."/>
        </authorList>
    </citation>
    <scope>NUCLEOTIDE SEQUENCE [LARGE SCALE GENOMIC DNA]</scope>
    <source>
        <strain evidence="7">DSM 1565</strain>
    </source>
</reference>
<proteinExistence type="inferred from homology"/>
<dbReference type="CDD" id="cd10938">
    <property type="entry name" value="CE4_HpPgdA_like"/>
    <property type="match status" value="1"/>
</dbReference>
<gene>
    <name evidence="6" type="ORF">SAMN04488557_2473</name>
</gene>
<dbReference type="InterPro" id="IPR037950">
    <property type="entry name" value="PgdA-like"/>
</dbReference>
<evidence type="ECO:0000313" key="6">
    <source>
        <dbReference type="EMBL" id="SFV34985.1"/>
    </source>
</evidence>
<accession>A0A1I7NJW8</accession>
<dbReference type="InterPro" id="IPR002509">
    <property type="entry name" value="NODB_dom"/>
</dbReference>
<dbReference type="PANTHER" id="PTHR47561:SF1">
    <property type="entry name" value="POLYSACCHARIDE DEACETYLASE FAMILY PROTEIN (AFU_ORTHOLOGUE AFUA_6G05030)"/>
    <property type="match status" value="1"/>
</dbReference>
<dbReference type="Gene3D" id="3.20.20.370">
    <property type="entry name" value="Glycoside hydrolase/deacetylase"/>
    <property type="match status" value="1"/>
</dbReference>
<dbReference type="Proteomes" id="UP000199423">
    <property type="component" value="Unassembled WGS sequence"/>
</dbReference>
<evidence type="ECO:0000259" key="5">
    <source>
        <dbReference type="PROSITE" id="PS51677"/>
    </source>
</evidence>
<dbReference type="SUPFAM" id="SSF88713">
    <property type="entry name" value="Glycoside hydrolase/deacetylase"/>
    <property type="match status" value="1"/>
</dbReference>
<dbReference type="InterPro" id="IPR011330">
    <property type="entry name" value="Glyco_hydro/deAcase_b/a-brl"/>
</dbReference>
<comment type="function">
    <text evidence="1">Is involved in generating a small heat-stable compound (Nod), an acylated oligomer of N-acetylglucosamine, that stimulates mitosis in various plant protoplasts.</text>
</comment>
<dbReference type="PANTHER" id="PTHR47561">
    <property type="entry name" value="POLYSACCHARIDE DEACETYLASE FAMILY PROTEIN (AFU_ORTHOLOGUE AFUA_6G05030)"/>
    <property type="match status" value="1"/>
</dbReference>
<dbReference type="RefSeq" id="WP_092867949.1">
    <property type="nucleotide sequence ID" value="NZ_FPCH01000002.1"/>
</dbReference>
<sequence length="300" mass="34783">MIENPVPWPNGARCAVALTFDIDSESPLHLEHRNRVPDLVATTSWMRYDEIAVPRILRLYRDLGLKQTFFYPAWCMKTYPHLVEQILADGHEIGHHGYIHENYNQLPRDEQEAFFVRALETMVSITGQKPRGFRAPIYNFSRYTAEMLVRHGFEYDASLMTDDVPHLVDAAGGSFVEIPSHWTLDDWPQYVHATDFGYQMTIRSPDEACAVYMADFEAAYRYGGLWVGVWHPWVSGRPARLDGIARMVETMQARGNVWFARLDEIAAHVRKVTEEGSYQPRRIRLPYYEEGLPESEFPRL</sequence>
<evidence type="ECO:0000313" key="7">
    <source>
        <dbReference type="Proteomes" id="UP000199423"/>
    </source>
</evidence>
<dbReference type="STRING" id="51670.SAMN04488557_2473"/>
<dbReference type="OrthoDB" id="9784220at2"/>
<organism evidence="6 7">
    <name type="scientific">Hyphomicrobium facile</name>
    <dbReference type="NCBI Taxonomy" id="51670"/>
    <lineage>
        <taxon>Bacteria</taxon>
        <taxon>Pseudomonadati</taxon>
        <taxon>Pseudomonadota</taxon>
        <taxon>Alphaproteobacteria</taxon>
        <taxon>Hyphomicrobiales</taxon>
        <taxon>Hyphomicrobiaceae</taxon>
        <taxon>Hyphomicrobium</taxon>
    </lineage>
</organism>
<keyword evidence="7" id="KW-1185">Reference proteome</keyword>
<evidence type="ECO:0000256" key="2">
    <source>
        <dbReference type="ARBA" id="ARBA00010973"/>
    </source>
</evidence>